<dbReference type="AlphaFoldDB" id="A0A084SQ89"/>
<reference evidence="3 4" key="1">
    <citation type="submission" date="2014-07" db="EMBL/GenBank/DDBJ databases">
        <title>Draft Genome Sequence of Gephyronic Acid Producer, Cystobacter violaceus Strain Cb vi76.</title>
        <authorList>
            <person name="Stevens D.C."/>
            <person name="Young J."/>
            <person name="Carmichael R."/>
            <person name="Tan J."/>
            <person name="Taylor R.E."/>
        </authorList>
    </citation>
    <scope>NUCLEOTIDE SEQUENCE [LARGE SCALE GENOMIC DNA]</scope>
    <source>
        <strain evidence="3 4">Cb vi76</strain>
    </source>
</reference>
<protein>
    <recommendedName>
        <fullName evidence="2">IPT/TIG domain-containing protein</fullName>
    </recommendedName>
</protein>
<sequence>MPMLVKFIHDLTTNEKLQRAFAENPKKTLQQAGLSAKHQALFKKRDPQQLSQALIDELRMSPFTGFWFAPAISLTGISPASGRQGQTLEVTLTGQYFTDPMKADIENNTQRVPITIQKVSGAAEPKSQATGTLALAANLPTGPYTVRVTSNTQASSTLSMGFTVNASSGNTRATPSTKTSPARKASAAKKAPARKTRTKTPKK</sequence>
<gene>
    <name evidence="3" type="ORF">Q664_27575</name>
</gene>
<organism evidence="3 4">
    <name type="scientific">Archangium violaceum Cb vi76</name>
    <dbReference type="NCBI Taxonomy" id="1406225"/>
    <lineage>
        <taxon>Bacteria</taxon>
        <taxon>Pseudomonadati</taxon>
        <taxon>Myxococcota</taxon>
        <taxon>Myxococcia</taxon>
        <taxon>Myxococcales</taxon>
        <taxon>Cystobacterineae</taxon>
        <taxon>Archangiaceae</taxon>
        <taxon>Archangium</taxon>
    </lineage>
</organism>
<dbReference type="InterPro" id="IPR002909">
    <property type="entry name" value="IPT_dom"/>
</dbReference>
<dbReference type="Pfam" id="PF01833">
    <property type="entry name" value="TIG"/>
    <property type="match status" value="1"/>
</dbReference>
<feature type="domain" description="IPT/TIG" evidence="2">
    <location>
        <begin position="74"/>
        <end position="162"/>
    </location>
</feature>
<evidence type="ECO:0000313" key="4">
    <source>
        <dbReference type="Proteomes" id="UP000028547"/>
    </source>
</evidence>
<feature type="region of interest" description="Disordered" evidence="1">
    <location>
        <begin position="163"/>
        <end position="203"/>
    </location>
</feature>
<name>A0A084SQ89_9BACT</name>
<feature type="compositionally biased region" description="Basic residues" evidence="1">
    <location>
        <begin position="191"/>
        <end position="203"/>
    </location>
</feature>
<evidence type="ECO:0000259" key="2">
    <source>
        <dbReference type="Pfam" id="PF01833"/>
    </source>
</evidence>
<proteinExistence type="predicted"/>
<feature type="compositionally biased region" description="Low complexity" evidence="1">
    <location>
        <begin position="176"/>
        <end position="190"/>
    </location>
</feature>
<dbReference type="Gene3D" id="2.60.40.10">
    <property type="entry name" value="Immunoglobulins"/>
    <property type="match status" value="1"/>
</dbReference>
<feature type="compositionally biased region" description="Polar residues" evidence="1">
    <location>
        <begin position="163"/>
        <end position="175"/>
    </location>
</feature>
<dbReference type="Proteomes" id="UP000028547">
    <property type="component" value="Unassembled WGS sequence"/>
</dbReference>
<dbReference type="InterPro" id="IPR013783">
    <property type="entry name" value="Ig-like_fold"/>
</dbReference>
<accession>A0A084SQ89</accession>
<dbReference type="EMBL" id="JPMI01000201">
    <property type="protein sequence ID" value="KFA90624.1"/>
    <property type="molecule type" value="Genomic_DNA"/>
</dbReference>
<evidence type="ECO:0000256" key="1">
    <source>
        <dbReference type="SAM" id="MobiDB-lite"/>
    </source>
</evidence>
<evidence type="ECO:0000313" key="3">
    <source>
        <dbReference type="EMBL" id="KFA90624.1"/>
    </source>
</evidence>
<comment type="caution">
    <text evidence="3">The sequence shown here is derived from an EMBL/GenBank/DDBJ whole genome shotgun (WGS) entry which is preliminary data.</text>
</comment>